<dbReference type="Proteomes" id="UP000242501">
    <property type="component" value="Unassembled WGS sequence"/>
</dbReference>
<name>A0A1G6H357_9GAMM</name>
<feature type="transmembrane region" description="Helical" evidence="1">
    <location>
        <begin position="227"/>
        <end position="247"/>
    </location>
</feature>
<keyword evidence="3" id="KW-1185">Reference proteome</keyword>
<dbReference type="EMBL" id="FMYL01000003">
    <property type="protein sequence ID" value="SDB88584.1"/>
    <property type="molecule type" value="Genomic_DNA"/>
</dbReference>
<feature type="transmembrane region" description="Helical" evidence="1">
    <location>
        <begin position="186"/>
        <end position="207"/>
    </location>
</feature>
<feature type="transmembrane region" description="Helical" evidence="1">
    <location>
        <begin position="392"/>
        <end position="414"/>
    </location>
</feature>
<proteinExistence type="predicted"/>
<sequence>MVDDTQNGFFTVQPKVLLLHYDGSFRLSLRMTQPSARKSFVEMSLKLVHSYMGFFIAPFIFIAALTGVLYGLTPQFENYLYQRHTQVTSITDSAHLLSEQVGRAQKALPAGAHIMEVRPASTDHTTTRVLYMDDQSPDDMTAIFINPYTLALQGRTQVYGKSGVFPVRTFLDHLHRDLLLGEYGRIYSELAASWLGLFAITGFWQWLRKKSLLKNKDSKSAKIRWHIWLGLCALPMMLFFSITGLTWSNWAGTNIAQIRHMFNGDTPSLNISLNTAVQSSVSQQHAEHQQSHTHRVAQFSIDELKYFDEIVKTARSNGLTASALRIIPSDDIHLRAWSVQELQHTWPTKVDALAVDMRSTKVVDQTRFADYPLSAKLTRWGVDLHVGMLFGWMNQLVLVVSAILILVAIIFAYASWFSRLGFQAIFMGFHQHIAYWYRSGSWLQLSSIVVVVILSYWLIPIWTISLIVMHVLALGLYAIAQLKQKKTKV</sequence>
<feature type="transmembrane region" description="Helical" evidence="1">
    <location>
        <begin position="47"/>
        <end position="72"/>
    </location>
</feature>
<feature type="transmembrane region" description="Helical" evidence="1">
    <location>
        <begin position="461"/>
        <end position="480"/>
    </location>
</feature>
<dbReference type="Pfam" id="PF03929">
    <property type="entry name" value="PepSY_TM"/>
    <property type="match status" value="1"/>
</dbReference>
<dbReference type="PANTHER" id="PTHR34219:SF1">
    <property type="entry name" value="PEPSY DOMAIN-CONTAINING PROTEIN"/>
    <property type="match status" value="1"/>
</dbReference>
<dbReference type="InterPro" id="IPR005625">
    <property type="entry name" value="PepSY-ass_TM"/>
</dbReference>
<evidence type="ECO:0000313" key="3">
    <source>
        <dbReference type="Proteomes" id="UP000242501"/>
    </source>
</evidence>
<keyword evidence="1" id="KW-1133">Transmembrane helix</keyword>
<protein>
    <submittedName>
        <fullName evidence="2">Uncharacterized iron-regulated membrane protein</fullName>
    </submittedName>
</protein>
<dbReference type="AlphaFoldDB" id="A0A1G6H357"/>
<dbReference type="RefSeq" id="WP_244518177.1">
    <property type="nucleotide sequence ID" value="NZ_FMYL01000003.1"/>
</dbReference>
<gene>
    <name evidence="2" type="ORF">SAMN05421733_103220</name>
</gene>
<keyword evidence="1" id="KW-0812">Transmembrane</keyword>
<accession>A0A1G6H357</accession>
<keyword evidence="1" id="KW-0472">Membrane</keyword>
<organism evidence="2 3">
    <name type="scientific">Acinetobacter boissieri</name>
    <dbReference type="NCBI Taxonomy" id="1219383"/>
    <lineage>
        <taxon>Bacteria</taxon>
        <taxon>Pseudomonadati</taxon>
        <taxon>Pseudomonadota</taxon>
        <taxon>Gammaproteobacteria</taxon>
        <taxon>Moraxellales</taxon>
        <taxon>Moraxellaceae</taxon>
        <taxon>Acinetobacter</taxon>
    </lineage>
</organism>
<evidence type="ECO:0000313" key="2">
    <source>
        <dbReference type="EMBL" id="SDB88584.1"/>
    </source>
</evidence>
<dbReference type="STRING" id="1219383.SAMN05421733_103220"/>
<reference evidence="3" key="1">
    <citation type="submission" date="2016-09" db="EMBL/GenBank/DDBJ databases">
        <authorList>
            <person name="Varghese N."/>
            <person name="Submissions S."/>
        </authorList>
    </citation>
    <scope>NUCLEOTIDE SEQUENCE [LARGE SCALE GENOMIC DNA]</scope>
    <source>
        <strain evidence="3">ANC 4422</strain>
    </source>
</reference>
<evidence type="ECO:0000256" key="1">
    <source>
        <dbReference type="SAM" id="Phobius"/>
    </source>
</evidence>
<dbReference type="PANTHER" id="PTHR34219">
    <property type="entry name" value="IRON-REGULATED INNER MEMBRANE PROTEIN-RELATED"/>
    <property type="match status" value="1"/>
</dbReference>